<dbReference type="PANTHER" id="PTHR47967:SF36">
    <property type="entry name" value="PEPTIDASE A1 DOMAIN-CONTAINING PROTEIN"/>
    <property type="match status" value="1"/>
</dbReference>
<sequence length="510" mass="55674">MGSGRGSKRARWRWSGGPGGAETPRSDGIWASESLYSLPLTPSQSKKMHLAGILFSFLSIITFTSSSSTPNTKTNTITLPLSPLFSHHRSSHPFHTLKLAVSTSITRAHHLKSRNKPSSPSLKTAVQPKSYGGYSIDLKFGTPPQSFPFVLDTGSTLVWLPCSSHYLCTNCNSFPNTPKFIPKNSSSSKFVSCTNPKCEWIFGPNVQTHCCNKNNSALNNCSQTCPAYTVQYGLGSTAGFLLSESLNFPGKIVNDFLLGCSILSVYQPAGIAGFGRGPESVPAQMNLTGFSYCLLSHRFDDSPQNSDLVLHTSQSNFSKTNGVSYTPFLKNPSSKNPAFGTYYYITLRRIIVGEKRVRVPKRLLEPDVNGDGGSIVDSGSTFTFMERPIFDSVAQELGRQVNYTRAREMEKKSGLSPCFVVPPGGTTSFPELRLEFRGGAKMRLPVTNYFSLVGKSDVACLTIVSDDVAGPGVAGGPAVIFGNYQQQDFYVEYDLENERFGFRSQSCKAR</sequence>
<evidence type="ECO:0000256" key="4">
    <source>
        <dbReference type="ARBA" id="ARBA00022801"/>
    </source>
</evidence>
<dbReference type="Gene3D" id="2.40.70.10">
    <property type="entry name" value="Acid Proteases"/>
    <property type="match status" value="2"/>
</dbReference>
<dbReference type="SUPFAM" id="SSF50630">
    <property type="entry name" value="Acid proteases"/>
    <property type="match status" value="1"/>
</dbReference>
<evidence type="ECO:0000259" key="9">
    <source>
        <dbReference type="PROSITE" id="PS51767"/>
    </source>
</evidence>
<keyword evidence="4 7" id="KW-0378">Hydrolase</keyword>
<dbReference type="InterPro" id="IPR001461">
    <property type="entry name" value="Aspartic_peptidase_A1"/>
</dbReference>
<keyword evidence="5" id="KW-0325">Glycoprotein</keyword>
<evidence type="ECO:0000256" key="1">
    <source>
        <dbReference type="ARBA" id="ARBA00007447"/>
    </source>
</evidence>
<dbReference type="Pfam" id="PF14541">
    <property type="entry name" value="TAXi_C"/>
    <property type="match status" value="1"/>
</dbReference>
<feature type="active site" evidence="6">
    <location>
        <position position="152"/>
    </location>
</feature>
<accession>A0AAN9XI33</accession>
<proteinExistence type="inferred from homology"/>
<comment type="caution">
    <text evidence="10">The sequence shown here is derived from an EMBL/GenBank/DDBJ whole genome shotgun (WGS) entry which is preliminary data.</text>
</comment>
<evidence type="ECO:0000256" key="8">
    <source>
        <dbReference type="SAM" id="MobiDB-lite"/>
    </source>
</evidence>
<dbReference type="AlphaFoldDB" id="A0AAN9XI33"/>
<evidence type="ECO:0000256" key="7">
    <source>
        <dbReference type="RuleBase" id="RU000454"/>
    </source>
</evidence>
<keyword evidence="11" id="KW-1185">Reference proteome</keyword>
<feature type="active site" evidence="6">
    <location>
        <position position="377"/>
    </location>
</feature>
<dbReference type="InterPro" id="IPR034161">
    <property type="entry name" value="Pepsin-like_plant"/>
</dbReference>
<reference evidence="10 11" key="1">
    <citation type="submission" date="2024-01" db="EMBL/GenBank/DDBJ databases">
        <title>The genomes of 5 underutilized Papilionoideae crops provide insights into root nodulation and disease resistanc.</title>
        <authorList>
            <person name="Jiang F."/>
        </authorList>
    </citation>
    <scope>NUCLEOTIDE SEQUENCE [LARGE SCALE GENOMIC DNA]</scope>
    <source>
        <strain evidence="10">DUOXIRENSHENG_FW03</strain>
        <tissue evidence="10">Leaves</tissue>
    </source>
</reference>
<gene>
    <name evidence="10" type="ORF">VNO78_21107</name>
</gene>
<dbReference type="PANTHER" id="PTHR47967">
    <property type="entry name" value="OS07G0603500 PROTEIN-RELATED"/>
    <property type="match status" value="1"/>
</dbReference>
<dbReference type="GO" id="GO:0005576">
    <property type="term" value="C:extracellular region"/>
    <property type="evidence" value="ECO:0007669"/>
    <property type="project" value="TreeGrafter"/>
</dbReference>
<protein>
    <recommendedName>
        <fullName evidence="9">Peptidase A1 domain-containing protein</fullName>
    </recommendedName>
</protein>
<name>A0AAN9XI33_PSOTE</name>
<dbReference type="FunFam" id="2.40.70.10:FF:000120">
    <property type="entry name" value="Aspartic proteinase nepenthesin-2"/>
    <property type="match status" value="1"/>
</dbReference>
<evidence type="ECO:0000313" key="10">
    <source>
        <dbReference type="EMBL" id="KAK7392663.1"/>
    </source>
</evidence>
<dbReference type="PRINTS" id="PR00792">
    <property type="entry name" value="PEPSIN"/>
</dbReference>
<dbReference type="GO" id="GO:0006508">
    <property type="term" value="P:proteolysis"/>
    <property type="evidence" value="ECO:0007669"/>
    <property type="project" value="UniProtKB-KW"/>
</dbReference>
<feature type="compositionally biased region" description="Basic residues" evidence="8">
    <location>
        <begin position="1"/>
        <end position="12"/>
    </location>
</feature>
<keyword evidence="2 7" id="KW-0645">Protease</keyword>
<evidence type="ECO:0000256" key="2">
    <source>
        <dbReference type="ARBA" id="ARBA00022670"/>
    </source>
</evidence>
<dbReference type="PROSITE" id="PS00141">
    <property type="entry name" value="ASP_PROTEASE"/>
    <property type="match status" value="1"/>
</dbReference>
<dbReference type="InterPro" id="IPR032861">
    <property type="entry name" value="TAXi_N"/>
</dbReference>
<evidence type="ECO:0000256" key="5">
    <source>
        <dbReference type="ARBA" id="ARBA00023180"/>
    </source>
</evidence>
<dbReference type="CDD" id="cd05476">
    <property type="entry name" value="pepsin_A_like_plant"/>
    <property type="match status" value="1"/>
</dbReference>
<evidence type="ECO:0000256" key="3">
    <source>
        <dbReference type="ARBA" id="ARBA00022750"/>
    </source>
</evidence>
<dbReference type="InterPro" id="IPR001969">
    <property type="entry name" value="Aspartic_peptidase_AS"/>
</dbReference>
<dbReference type="FunFam" id="2.40.70.10:FF:000034">
    <property type="entry name" value="Aspartyl protease family protein"/>
    <property type="match status" value="1"/>
</dbReference>
<feature type="domain" description="Peptidase A1" evidence="9">
    <location>
        <begin position="134"/>
        <end position="503"/>
    </location>
</feature>
<comment type="similarity">
    <text evidence="1 7">Belongs to the peptidase A1 family.</text>
</comment>
<dbReference type="InterPro" id="IPR032799">
    <property type="entry name" value="TAXi_C"/>
</dbReference>
<dbReference type="Proteomes" id="UP001386955">
    <property type="component" value="Unassembled WGS sequence"/>
</dbReference>
<dbReference type="PROSITE" id="PS51767">
    <property type="entry name" value="PEPTIDASE_A1"/>
    <property type="match status" value="1"/>
</dbReference>
<organism evidence="10 11">
    <name type="scientific">Psophocarpus tetragonolobus</name>
    <name type="common">Winged bean</name>
    <name type="synonym">Dolichos tetragonolobus</name>
    <dbReference type="NCBI Taxonomy" id="3891"/>
    <lineage>
        <taxon>Eukaryota</taxon>
        <taxon>Viridiplantae</taxon>
        <taxon>Streptophyta</taxon>
        <taxon>Embryophyta</taxon>
        <taxon>Tracheophyta</taxon>
        <taxon>Spermatophyta</taxon>
        <taxon>Magnoliopsida</taxon>
        <taxon>eudicotyledons</taxon>
        <taxon>Gunneridae</taxon>
        <taxon>Pentapetalae</taxon>
        <taxon>rosids</taxon>
        <taxon>fabids</taxon>
        <taxon>Fabales</taxon>
        <taxon>Fabaceae</taxon>
        <taxon>Papilionoideae</taxon>
        <taxon>50 kb inversion clade</taxon>
        <taxon>NPAAA clade</taxon>
        <taxon>indigoferoid/millettioid clade</taxon>
        <taxon>Phaseoleae</taxon>
        <taxon>Psophocarpus</taxon>
    </lineage>
</organism>
<dbReference type="GO" id="GO:0004190">
    <property type="term" value="F:aspartic-type endopeptidase activity"/>
    <property type="evidence" value="ECO:0007669"/>
    <property type="project" value="UniProtKB-KW"/>
</dbReference>
<dbReference type="InterPro" id="IPR051708">
    <property type="entry name" value="Plant_Aspart_Prot_A1"/>
</dbReference>
<dbReference type="InterPro" id="IPR021109">
    <property type="entry name" value="Peptidase_aspartic_dom_sf"/>
</dbReference>
<dbReference type="EMBL" id="JAYMYS010000005">
    <property type="protein sequence ID" value="KAK7392663.1"/>
    <property type="molecule type" value="Genomic_DNA"/>
</dbReference>
<feature type="region of interest" description="Disordered" evidence="8">
    <location>
        <begin position="1"/>
        <end position="26"/>
    </location>
</feature>
<evidence type="ECO:0000256" key="6">
    <source>
        <dbReference type="PIRSR" id="PIRSR601461-1"/>
    </source>
</evidence>
<evidence type="ECO:0000313" key="11">
    <source>
        <dbReference type="Proteomes" id="UP001386955"/>
    </source>
</evidence>
<keyword evidence="3 7" id="KW-0064">Aspartyl protease</keyword>
<dbReference type="InterPro" id="IPR033121">
    <property type="entry name" value="PEPTIDASE_A1"/>
</dbReference>
<dbReference type="Pfam" id="PF14543">
    <property type="entry name" value="TAXi_N"/>
    <property type="match status" value="1"/>
</dbReference>